<proteinExistence type="predicted"/>
<sequence length="85" mass="9929">MCSTTWGQVLYGMRVARDMYRLMKSELFPLDSMHGRRGYTQKEVAVYEDFDEAVNACTRANQGFEARHYILDESGKEYYAGVWID</sequence>
<dbReference type="Proteomes" id="UP000010816">
    <property type="component" value="Chromosome"/>
</dbReference>
<name>L0GWV4_9GAMM</name>
<dbReference type="EMBL" id="CP003051">
    <property type="protein sequence ID" value="AGA90312.1"/>
    <property type="molecule type" value="Genomic_DNA"/>
</dbReference>
<accession>L0GWV4</accession>
<gene>
    <name evidence="1" type="ORF">Thimo_1529</name>
</gene>
<dbReference type="KEGG" id="tmb:Thimo_1529"/>
<organism evidence="1 2">
    <name type="scientific">Thioflavicoccus mobilis 8321</name>
    <dbReference type="NCBI Taxonomy" id="765912"/>
    <lineage>
        <taxon>Bacteria</taxon>
        <taxon>Pseudomonadati</taxon>
        <taxon>Pseudomonadota</taxon>
        <taxon>Gammaproteobacteria</taxon>
        <taxon>Chromatiales</taxon>
        <taxon>Chromatiaceae</taxon>
        <taxon>Thioflavicoccus</taxon>
    </lineage>
</organism>
<dbReference type="AlphaFoldDB" id="L0GWV4"/>
<evidence type="ECO:0000313" key="2">
    <source>
        <dbReference type="Proteomes" id="UP000010816"/>
    </source>
</evidence>
<reference evidence="1 2" key="1">
    <citation type="submission" date="2011-09" db="EMBL/GenBank/DDBJ databases">
        <title>Complete sequence of chromosome of Thioflavicoccus mobilis 8321.</title>
        <authorList>
            <consortium name="US DOE Joint Genome Institute"/>
            <person name="Lucas S."/>
            <person name="Han J."/>
            <person name="Lapidus A."/>
            <person name="Cheng J.-F."/>
            <person name="Goodwin L."/>
            <person name="Pitluck S."/>
            <person name="Peters L."/>
            <person name="Ovchinnikova G."/>
            <person name="Lu M."/>
            <person name="Detter J.C."/>
            <person name="Han C."/>
            <person name="Tapia R."/>
            <person name="Land M."/>
            <person name="Hauser L."/>
            <person name="Kyrpides N."/>
            <person name="Ivanova N."/>
            <person name="Pagani I."/>
            <person name="Vogl K."/>
            <person name="Liu Z."/>
            <person name="Imhoff J."/>
            <person name="Thiel V."/>
            <person name="Frigaard N.-U."/>
            <person name="Bryant D."/>
            <person name="Woyke T."/>
        </authorList>
    </citation>
    <scope>NUCLEOTIDE SEQUENCE [LARGE SCALE GENOMIC DNA]</scope>
    <source>
        <strain evidence="1 2">8321</strain>
    </source>
</reference>
<dbReference type="HOGENOM" id="CLU_192348_0_0_6"/>
<protein>
    <submittedName>
        <fullName evidence="1">Uncharacterized protein</fullName>
    </submittedName>
</protein>
<keyword evidence="2" id="KW-1185">Reference proteome</keyword>
<evidence type="ECO:0000313" key="1">
    <source>
        <dbReference type="EMBL" id="AGA90312.1"/>
    </source>
</evidence>